<dbReference type="GeneID" id="40322216"/>
<accession>A0A3S5IQN2</accession>
<dbReference type="Gene3D" id="1.20.1250.20">
    <property type="entry name" value="MFS general substrate transporter like domains"/>
    <property type="match status" value="2"/>
</dbReference>
<dbReference type="Proteomes" id="UP000284403">
    <property type="component" value="Unassembled WGS sequence"/>
</dbReference>
<feature type="transmembrane region" description="Helical" evidence="7">
    <location>
        <begin position="354"/>
        <end position="370"/>
    </location>
</feature>
<evidence type="ECO:0000256" key="4">
    <source>
        <dbReference type="ARBA" id="ARBA00022989"/>
    </source>
</evidence>
<keyword evidence="5 7" id="KW-0472">Membrane</keyword>
<feature type="transmembrane region" description="Helical" evidence="7">
    <location>
        <begin position="191"/>
        <end position="210"/>
    </location>
</feature>
<dbReference type="EMBL" id="MKKU01000832">
    <property type="protein sequence ID" value="RNF01310.1"/>
    <property type="molecule type" value="Genomic_DNA"/>
</dbReference>
<gene>
    <name evidence="9" type="ORF">Tco025E_08605</name>
</gene>
<organism evidence="9 10">
    <name type="scientific">Trypanosoma conorhini</name>
    <dbReference type="NCBI Taxonomy" id="83891"/>
    <lineage>
        <taxon>Eukaryota</taxon>
        <taxon>Discoba</taxon>
        <taxon>Euglenozoa</taxon>
        <taxon>Kinetoplastea</taxon>
        <taxon>Metakinetoplastina</taxon>
        <taxon>Trypanosomatida</taxon>
        <taxon>Trypanosomatidae</taxon>
        <taxon>Trypanosoma</taxon>
    </lineage>
</organism>
<sequence>MLSPEKSRTSVVVKDAPESPEAETLRDGIVENSVNAEPPQDPPAPPPSAEEHALDASIAASSIRGKVGYFFMYAAFSVSPYYGLLLQHKGFAPMAVGTVVAFMPLSVLVILSPLSYLADRYHCSMKIHMCGAVGSALLISFVVPTSSHVLLGFLLVLHFVFRTPVGPFMDQRTMSILPPDRKIEWGPMRSYGAYGWAFGALLISVLIGWSDWWGLALMYVVGMTIAMYVAFTIVPHDEPEYAQKNYLQVLRYVLSHRRLFTFLSALCCMGMGYTLISTFLFVFLDTINAPTILLGLSVVMTVVVEIPLFQCSKYIHEHYTDRQLLSVSFFAWSVRVTGYSFLYNPWLVLFLEPLHGFTFGLMWLSGMHFVRHAFPKSLSHSSIGFLSATAFGIGPVMGNLVGGTLYQHLGARGMFRLMALFMLCIGVVFLLIDRYLERHGYRVEAEEEEKVTAVEVMVESPAPVTADDARE</sequence>
<keyword evidence="10" id="KW-1185">Reference proteome</keyword>
<feature type="transmembrane region" description="Helical" evidence="7">
    <location>
        <begin position="67"/>
        <end position="85"/>
    </location>
</feature>
<feature type="transmembrane region" description="Helical" evidence="7">
    <location>
        <begin position="382"/>
        <end position="401"/>
    </location>
</feature>
<dbReference type="PANTHER" id="PTHR16172">
    <property type="entry name" value="MAJOR FACILITATOR SUPERFAMILY DOMAIN-CONTAINING PROTEIN 6-LIKE"/>
    <property type="match status" value="1"/>
</dbReference>
<evidence type="ECO:0000256" key="7">
    <source>
        <dbReference type="SAM" id="Phobius"/>
    </source>
</evidence>
<evidence type="ECO:0000256" key="1">
    <source>
        <dbReference type="ARBA" id="ARBA00004141"/>
    </source>
</evidence>
<feature type="transmembrane region" description="Helical" evidence="7">
    <location>
        <begin position="290"/>
        <end position="312"/>
    </location>
</feature>
<feature type="transmembrane region" description="Helical" evidence="7">
    <location>
        <begin position="216"/>
        <end position="234"/>
    </location>
</feature>
<comment type="subcellular location">
    <subcellularLocation>
        <location evidence="1">Membrane</location>
        <topology evidence="1">Multi-pass membrane protein</topology>
    </subcellularLocation>
</comment>
<protein>
    <submittedName>
        <fullName evidence="9">MFS transporter, PPP family, 3-phenylpropionic acid transporter</fullName>
    </submittedName>
</protein>
<dbReference type="OrthoDB" id="515887at2759"/>
<feature type="domain" description="Major facilitator superfamily associated" evidence="8">
    <location>
        <begin position="66"/>
        <end position="416"/>
    </location>
</feature>
<dbReference type="AlphaFoldDB" id="A0A3S5IQN2"/>
<dbReference type="GO" id="GO:0016020">
    <property type="term" value="C:membrane"/>
    <property type="evidence" value="ECO:0007669"/>
    <property type="project" value="UniProtKB-SubCell"/>
</dbReference>
<feature type="transmembrane region" description="Helical" evidence="7">
    <location>
        <begin position="413"/>
        <end position="432"/>
    </location>
</feature>
<dbReference type="InterPro" id="IPR051717">
    <property type="entry name" value="MFS_MFSD6"/>
</dbReference>
<evidence type="ECO:0000256" key="5">
    <source>
        <dbReference type="ARBA" id="ARBA00023136"/>
    </source>
</evidence>
<feature type="transmembrane region" description="Helical" evidence="7">
    <location>
        <begin position="91"/>
        <end position="111"/>
    </location>
</feature>
<evidence type="ECO:0000313" key="9">
    <source>
        <dbReference type="EMBL" id="RNF01310.1"/>
    </source>
</evidence>
<keyword evidence="3 7" id="KW-0812">Transmembrane</keyword>
<evidence type="ECO:0000256" key="2">
    <source>
        <dbReference type="ARBA" id="ARBA00005241"/>
    </source>
</evidence>
<name>A0A3S5IQN2_9TRYP</name>
<comment type="similarity">
    <text evidence="2">Belongs to the major facilitator superfamily. MFSD6 family.</text>
</comment>
<dbReference type="InterPro" id="IPR036259">
    <property type="entry name" value="MFS_trans_sf"/>
</dbReference>
<dbReference type="PANTHER" id="PTHR16172:SF41">
    <property type="entry name" value="MAJOR FACILITATOR SUPERFAMILY DOMAIN-CONTAINING PROTEIN 6-LIKE"/>
    <property type="match status" value="1"/>
</dbReference>
<feature type="transmembrane region" description="Helical" evidence="7">
    <location>
        <begin position="259"/>
        <end position="284"/>
    </location>
</feature>
<comment type="caution">
    <text evidence="9">The sequence shown here is derived from an EMBL/GenBank/DDBJ whole genome shotgun (WGS) entry which is preliminary data.</text>
</comment>
<evidence type="ECO:0000313" key="10">
    <source>
        <dbReference type="Proteomes" id="UP000284403"/>
    </source>
</evidence>
<evidence type="ECO:0000256" key="6">
    <source>
        <dbReference type="SAM" id="MobiDB-lite"/>
    </source>
</evidence>
<dbReference type="RefSeq" id="XP_029224422.1">
    <property type="nucleotide sequence ID" value="XM_029375450.1"/>
</dbReference>
<dbReference type="InterPro" id="IPR024989">
    <property type="entry name" value="MFS_assoc_dom"/>
</dbReference>
<feature type="region of interest" description="Disordered" evidence="6">
    <location>
        <begin position="1"/>
        <end position="27"/>
    </location>
</feature>
<dbReference type="Pfam" id="PF12832">
    <property type="entry name" value="MFS_1_like"/>
    <property type="match status" value="1"/>
</dbReference>
<reference evidence="9 10" key="1">
    <citation type="journal article" date="2018" name="BMC Genomics">
        <title>Genomic comparison of Trypanosoma conorhini and Trypanosoma rangeli to Trypanosoma cruzi strains of high and low virulence.</title>
        <authorList>
            <person name="Bradwell K.R."/>
            <person name="Koparde V.N."/>
            <person name="Matveyev A.V."/>
            <person name="Serrano M.G."/>
            <person name="Alves J.M."/>
            <person name="Parikh H."/>
            <person name="Huang B."/>
            <person name="Lee V."/>
            <person name="Espinosa-Alvarez O."/>
            <person name="Ortiz P.A."/>
            <person name="Costa-Martins A.G."/>
            <person name="Teixeira M.M."/>
            <person name="Buck G.A."/>
        </authorList>
    </citation>
    <scope>NUCLEOTIDE SEQUENCE [LARGE SCALE GENOMIC DNA]</scope>
    <source>
        <strain evidence="9 10">025E</strain>
    </source>
</reference>
<proteinExistence type="inferred from homology"/>
<evidence type="ECO:0000256" key="3">
    <source>
        <dbReference type="ARBA" id="ARBA00022692"/>
    </source>
</evidence>
<evidence type="ECO:0000259" key="8">
    <source>
        <dbReference type="Pfam" id="PF12832"/>
    </source>
</evidence>
<dbReference type="SUPFAM" id="SSF103473">
    <property type="entry name" value="MFS general substrate transporter"/>
    <property type="match status" value="1"/>
</dbReference>
<keyword evidence="4 7" id="KW-1133">Transmembrane helix</keyword>
<feature type="transmembrane region" description="Helical" evidence="7">
    <location>
        <begin position="149"/>
        <end position="170"/>
    </location>
</feature>